<dbReference type="GO" id="GO:0005634">
    <property type="term" value="C:nucleus"/>
    <property type="evidence" value="ECO:0007669"/>
    <property type="project" value="TreeGrafter"/>
</dbReference>
<dbReference type="EMBL" id="CACRXK020000097">
    <property type="protein sequence ID" value="CAB3978224.1"/>
    <property type="molecule type" value="Genomic_DNA"/>
</dbReference>
<dbReference type="InterPro" id="IPR020472">
    <property type="entry name" value="WD40_PAC1"/>
</dbReference>
<dbReference type="SUPFAM" id="SSF50978">
    <property type="entry name" value="WD40 repeat-like"/>
    <property type="match status" value="1"/>
</dbReference>
<protein>
    <submittedName>
        <fullName evidence="4">F-box WD repeat-containing 7-like</fullName>
    </submittedName>
</protein>
<dbReference type="InterPro" id="IPR001680">
    <property type="entry name" value="WD40_rpt"/>
</dbReference>
<dbReference type="CDD" id="cd00200">
    <property type="entry name" value="WD40"/>
    <property type="match status" value="1"/>
</dbReference>
<evidence type="ECO:0000313" key="5">
    <source>
        <dbReference type="Proteomes" id="UP001152795"/>
    </source>
</evidence>
<reference evidence="4" key="1">
    <citation type="submission" date="2020-04" db="EMBL/GenBank/DDBJ databases">
        <authorList>
            <person name="Alioto T."/>
            <person name="Alioto T."/>
            <person name="Gomez Garrido J."/>
        </authorList>
    </citation>
    <scope>NUCLEOTIDE SEQUENCE</scope>
    <source>
        <strain evidence="4">A484AB</strain>
    </source>
</reference>
<evidence type="ECO:0000313" key="4">
    <source>
        <dbReference type="EMBL" id="CAB3978224.1"/>
    </source>
</evidence>
<dbReference type="AlphaFoldDB" id="A0A6S7FFL9"/>
<comment type="caution">
    <text evidence="4">The sequence shown here is derived from an EMBL/GenBank/DDBJ whole genome shotgun (WGS) entry which is preliminary data.</text>
</comment>
<dbReference type="Pfam" id="PF12937">
    <property type="entry name" value="F-box-like"/>
    <property type="match status" value="1"/>
</dbReference>
<dbReference type="PANTHER" id="PTHR19849">
    <property type="entry name" value="PHOSPHOLIPASE A-2-ACTIVATING PROTEIN"/>
    <property type="match status" value="1"/>
</dbReference>
<keyword evidence="5" id="KW-1185">Reference proteome</keyword>
<dbReference type="SMART" id="SM00256">
    <property type="entry name" value="FBOX"/>
    <property type="match status" value="1"/>
</dbReference>
<evidence type="ECO:0000256" key="1">
    <source>
        <dbReference type="ARBA" id="ARBA00022574"/>
    </source>
</evidence>
<dbReference type="Gene3D" id="2.130.10.10">
    <property type="entry name" value="YVTN repeat-like/Quinoprotein amine dehydrogenase"/>
    <property type="match status" value="2"/>
</dbReference>
<dbReference type="PROSITE" id="PS50294">
    <property type="entry name" value="WD_REPEATS_REGION"/>
    <property type="match status" value="4"/>
</dbReference>
<keyword evidence="1" id="KW-0853">WD repeat</keyword>
<name>A0A6S7FFL9_PARCT</name>
<dbReference type="GO" id="GO:0005737">
    <property type="term" value="C:cytoplasm"/>
    <property type="evidence" value="ECO:0007669"/>
    <property type="project" value="TreeGrafter"/>
</dbReference>
<dbReference type="GO" id="GO:0043161">
    <property type="term" value="P:proteasome-mediated ubiquitin-dependent protein catabolic process"/>
    <property type="evidence" value="ECO:0007669"/>
    <property type="project" value="TreeGrafter"/>
</dbReference>
<dbReference type="OrthoDB" id="5580488at2759"/>
<dbReference type="PROSITE" id="PS50181">
    <property type="entry name" value="FBOX"/>
    <property type="match status" value="1"/>
</dbReference>
<evidence type="ECO:0000256" key="2">
    <source>
        <dbReference type="ARBA" id="ARBA00022737"/>
    </source>
</evidence>
<organism evidence="4 5">
    <name type="scientific">Paramuricea clavata</name>
    <name type="common">Red gorgonian</name>
    <name type="synonym">Violescent sea-whip</name>
    <dbReference type="NCBI Taxonomy" id="317549"/>
    <lineage>
        <taxon>Eukaryota</taxon>
        <taxon>Metazoa</taxon>
        <taxon>Cnidaria</taxon>
        <taxon>Anthozoa</taxon>
        <taxon>Octocorallia</taxon>
        <taxon>Malacalcyonacea</taxon>
        <taxon>Plexauridae</taxon>
        <taxon>Paramuricea</taxon>
    </lineage>
</organism>
<dbReference type="GO" id="GO:0010992">
    <property type="term" value="P:ubiquitin recycling"/>
    <property type="evidence" value="ECO:0007669"/>
    <property type="project" value="TreeGrafter"/>
</dbReference>
<dbReference type="PROSITE" id="PS50082">
    <property type="entry name" value="WD_REPEATS_2"/>
    <property type="match status" value="4"/>
</dbReference>
<dbReference type="PANTHER" id="PTHR19849:SF1">
    <property type="entry name" value="F-BOX_WD REPEAT-CONTAINING PROTEIN 7"/>
    <property type="match status" value="1"/>
</dbReference>
<sequence length="549" mass="62689">MKSFSPMSFTRLSYRGSPEASEITTGAWKSQSSYYGVRFPGIRRNHGPSVLSVKSAPPSLGGQQLNHQIRRHMQRQETEDAVRNDEMRLEIQDEQRVVVYKSTNSETEIHSPHTKLDVVLNWFGQEWNVWKRNEFLQIFLKTLEPSEVFYISGLITVRRYRDFIPLLPRQLSRLILSYLTVKELTLVSQVCRAWNKVANDEILWKEKCGGIYIGIPLTKSKHWKTVYKESLELQQNWTDGRCTLTELNGHTKRVLSVSAFENMIASGSYDKTIKVWDAKSGKILQTLTGHSKGVWCLCFLSKTLLISGSHDTSIRVWNLTTETSVRILMSHTGPVWALQRKGDILVSGSGDKTAKVWNIRQCRLLHTLVGHNASVFCVDIDEKNNRAFTGSADHTVRIWSMDTGKCLKHFSVGVTGKETAVTSLSYDHGFVVTATGNRVLLWSIENKKCIKEFVGHEDRVECVKMKIQMVRGKLERGIIYSTGKDGLTKYWDFHKGSCLKTLGDRQASVNSLFVNDAKIFCACEDNKVRVWNFLPNTRRRQKAMKAKRT</sequence>
<dbReference type="SUPFAM" id="SSF81383">
    <property type="entry name" value="F-box domain"/>
    <property type="match status" value="1"/>
</dbReference>
<dbReference type="GO" id="GO:0043130">
    <property type="term" value="F:ubiquitin binding"/>
    <property type="evidence" value="ECO:0007669"/>
    <property type="project" value="TreeGrafter"/>
</dbReference>
<dbReference type="PRINTS" id="PR00320">
    <property type="entry name" value="GPROTEINBRPT"/>
</dbReference>
<dbReference type="Pfam" id="PF00400">
    <property type="entry name" value="WD40"/>
    <property type="match status" value="5"/>
</dbReference>
<dbReference type="Proteomes" id="UP001152795">
    <property type="component" value="Unassembled WGS sequence"/>
</dbReference>
<dbReference type="InterPro" id="IPR001810">
    <property type="entry name" value="F-box_dom"/>
</dbReference>
<dbReference type="InterPro" id="IPR036047">
    <property type="entry name" value="F-box-like_dom_sf"/>
</dbReference>
<evidence type="ECO:0000259" key="3">
    <source>
        <dbReference type="PROSITE" id="PS50181"/>
    </source>
</evidence>
<dbReference type="InterPro" id="IPR015943">
    <property type="entry name" value="WD40/YVTN_repeat-like_dom_sf"/>
</dbReference>
<dbReference type="PROSITE" id="PS00678">
    <property type="entry name" value="WD_REPEATS_1"/>
    <property type="match status" value="3"/>
</dbReference>
<keyword evidence="2" id="KW-0677">Repeat</keyword>
<feature type="domain" description="F-box" evidence="3">
    <location>
        <begin position="161"/>
        <end position="207"/>
    </location>
</feature>
<dbReference type="InterPro" id="IPR036322">
    <property type="entry name" value="WD40_repeat_dom_sf"/>
</dbReference>
<dbReference type="SMART" id="SM00320">
    <property type="entry name" value="WD40"/>
    <property type="match status" value="7"/>
</dbReference>
<proteinExistence type="predicted"/>
<dbReference type="InterPro" id="IPR019775">
    <property type="entry name" value="WD40_repeat_CS"/>
</dbReference>
<accession>A0A6S7FFL9</accession>
<dbReference type="Gene3D" id="1.20.1280.50">
    <property type="match status" value="1"/>
</dbReference>
<gene>
    <name evidence="4" type="ORF">PACLA_8A060236</name>
</gene>